<evidence type="ECO:0000313" key="3">
    <source>
        <dbReference type="Proteomes" id="UP000186102"/>
    </source>
</evidence>
<dbReference type="PANTHER" id="PTHR43449">
    <property type="entry name" value="NUCLEOTIDYLTRANSFERASE"/>
    <property type="match status" value="1"/>
</dbReference>
<dbReference type="PANTHER" id="PTHR43449:SF3">
    <property type="entry name" value="POLYMERASE NUCLEOTIDYL TRANSFERASE DOMAIN-CONTAINING PROTEIN"/>
    <property type="match status" value="1"/>
</dbReference>
<comment type="caution">
    <text evidence="2">The sequence shown here is derived from an EMBL/GenBank/DDBJ whole genome shotgun (WGS) entry which is preliminary data.</text>
</comment>
<dbReference type="AlphaFoldDB" id="A0A1Q8QVL7"/>
<accession>A0A1Q8QVL7</accession>
<feature type="domain" description="Polymerase beta nucleotidyltransferase" evidence="1">
    <location>
        <begin position="12"/>
        <end position="108"/>
    </location>
</feature>
<reference evidence="2 3" key="1">
    <citation type="submission" date="2016-09" db="EMBL/GenBank/DDBJ databases">
        <title>Complete genome of Desulfosporosinus sp. OL.</title>
        <authorList>
            <person name="Mardanov A."/>
            <person name="Beletsky A."/>
            <person name="Panova A."/>
            <person name="Karnachuk O."/>
            <person name="Ravin N."/>
        </authorList>
    </citation>
    <scope>NUCLEOTIDE SEQUENCE [LARGE SCALE GENOMIC DNA]</scope>
    <source>
        <strain evidence="2 3">OL</strain>
    </source>
</reference>
<dbReference type="OrthoDB" id="1682923at2"/>
<proteinExistence type="predicted"/>
<organism evidence="2 3">
    <name type="scientific">Desulfosporosinus metallidurans</name>
    <dbReference type="NCBI Taxonomy" id="1888891"/>
    <lineage>
        <taxon>Bacteria</taxon>
        <taxon>Bacillati</taxon>
        <taxon>Bacillota</taxon>
        <taxon>Clostridia</taxon>
        <taxon>Eubacteriales</taxon>
        <taxon>Desulfitobacteriaceae</taxon>
        <taxon>Desulfosporosinus</taxon>
    </lineage>
</organism>
<gene>
    <name evidence="2" type="ORF">DSOL_2709</name>
</gene>
<dbReference type="SUPFAM" id="SSF81301">
    <property type="entry name" value="Nucleotidyltransferase"/>
    <property type="match status" value="1"/>
</dbReference>
<dbReference type="InterPro" id="IPR043519">
    <property type="entry name" value="NT_sf"/>
</dbReference>
<dbReference type="EMBL" id="MLBF01000019">
    <property type="protein sequence ID" value="OLN31370.1"/>
    <property type="molecule type" value="Genomic_DNA"/>
</dbReference>
<dbReference type="CDD" id="cd05403">
    <property type="entry name" value="NT_KNTase_like"/>
    <property type="match status" value="1"/>
</dbReference>
<evidence type="ECO:0000259" key="1">
    <source>
        <dbReference type="Pfam" id="PF18765"/>
    </source>
</evidence>
<keyword evidence="2" id="KW-0808">Transferase</keyword>
<dbReference type="Proteomes" id="UP000186102">
    <property type="component" value="Unassembled WGS sequence"/>
</dbReference>
<dbReference type="InterPro" id="IPR041633">
    <property type="entry name" value="Polbeta"/>
</dbReference>
<sequence length="115" mass="13062">MDLQIRSELDMISKTIADTVSVNTIYLFGSYAYGQPHRASDFDLYVIIPDDSMRPLEAMQTIGHALYHVKKRPVDILVGTQSNFDQRKTLPTIERTIFRNGVILYGDQQPVQAMA</sequence>
<evidence type="ECO:0000313" key="2">
    <source>
        <dbReference type="EMBL" id="OLN31370.1"/>
    </source>
</evidence>
<dbReference type="Pfam" id="PF18765">
    <property type="entry name" value="Polbeta"/>
    <property type="match status" value="1"/>
</dbReference>
<dbReference type="RefSeq" id="WP_075365282.1">
    <property type="nucleotide sequence ID" value="NZ_MLBF01000019.1"/>
</dbReference>
<name>A0A1Q8QVL7_9FIRM</name>
<dbReference type="GO" id="GO:0016740">
    <property type="term" value="F:transferase activity"/>
    <property type="evidence" value="ECO:0007669"/>
    <property type="project" value="UniProtKB-KW"/>
</dbReference>
<keyword evidence="3" id="KW-1185">Reference proteome</keyword>
<protein>
    <submittedName>
        <fullName evidence="2">Nucleotidyltransferase domain protein, (PXO1-24)</fullName>
    </submittedName>
</protein>
<dbReference type="STRING" id="1888891.DSOL_2709"/>
<dbReference type="Gene3D" id="3.30.460.10">
    <property type="entry name" value="Beta Polymerase, domain 2"/>
    <property type="match status" value="1"/>
</dbReference>